<comment type="subcellular location">
    <subcellularLocation>
        <location evidence="1">Cytoplasm</location>
    </subcellularLocation>
</comment>
<dbReference type="GO" id="GO:0000160">
    <property type="term" value="P:phosphorelay signal transduction system"/>
    <property type="evidence" value="ECO:0007669"/>
    <property type="project" value="UniProtKB-KW"/>
</dbReference>
<dbReference type="GO" id="GO:0043565">
    <property type="term" value="F:sequence-specific DNA binding"/>
    <property type="evidence" value="ECO:0007669"/>
    <property type="project" value="InterPro"/>
</dbReference>
<dbReference type="Pfam" id="PF17853">
    <property type="entry name" value="GGDEF_2"/>
    <property type="match status" value="1"/>
</dbReference>
<dbReference type="InterPro" id="IPR051552">
    <property type="entry name" value="HptR"/>
</dbReference>
<evidence type="ECO:0000313" key="11">
    <source>
        <dbReference type="EMBL" id="TBL81199.1"/>
    </source>
</evidence>
<evidence type="ECO:0000256" key="2">
    <source>
        <dbReference type="ARBA" id="ARBA00022490"/>
    </source>
</evidence>
<sequence>MKVLLVDDKESVVQGIRKHIDWEALGVSEVEIALDGKEALEKFAHFPADLLVTDIKMPNMNGIELMGKLRATGHAMRFVVLSGYEEFEYAKQALALGASDYVLKPVDINELTEIVSKQLQELVKMKEQGEQRQRFMQTIRRSLPALRQQYLNEMIHFPDPRRLLSKDKWEFAEIPLHPQSFALLAIAIDHFQHIVHQKVEEIELSRFIVENIIGDCLPSWGIGIPFFSEWGVLTLLLNYDLAEPEKQVKEKLLAFAEVCRQSIETHSSLTVTIGISSLCPELGGLPGAYKEAREAIEHVYFFGGNQVAHFEDLLPYRLKRTVYPVLQEHELMTMLRRGQTDMVEEGVRSFFEALKDEEASAQDFRLTCIQLAAALHRVLLDSGLDESRPSLLSKSWYETCDTASLSELQDHIARWFAEAAAQIKITIQAGSKNIVGEAKLFIEQYLLQNVSLAAVADHVGVSPNYFSSLFKRETGSTFVEYVTDCKLKQAKEWLDDVGLPIYEIAERLGYHDRKYFREIFKRRVGVTPSEYREQRLGTAGGEDHQE</sequence>
<dbReference type="PROSITE" id="PS50110">
    <property type="entry name" value="RESPONSE_REGULATORY"/>
    <property type="match status" value="1"/>
</dbReference>
<feature type="domain" description="Response regulatory" evidence="10">
    <location>
        <begin position="2"/>
        <end position="119"/>
    </location>
</feature>
<evidence type="ECO:0000256" key="7">
    <source>
        <dbReference type="ARBA" id="ARBA00023163"/>
    </source>
</evidence>
<dbReference type="InterPro" id="IPR001789">
    <property type="entry name" value="Sig_transdc_resp-reg_receiver"/>
</dbReference>
<dbReference type="SUPFAM" id="SSF52172">
    <property type="entry name" value="CheY-like"/>
    <property type="match status" value="1"/>
</dbReference>
<dbReference type="PANTHER" id="PTHR42713">
    <property type="entry name" value="HISTIDINE KINASE-RELATED"/>
    <property type="match status" value="1"/>
</dbReference>
<keyword evidence="2" id="KW-0963">Cytoplasm</keyword>
<dbReference type="SUPFAM" id="SSF46689">
    <property type="entry name" value="Homeodomain-like"/>
    <property type="match status" value="2"/>
</dbReference>
<dbReference type="InterPro" id="IPR009057">
    <property type="entry name" value="Homeodomain-like_sf"/>
</dbReference>
<dbReference type="InterPro" id="IPR018060">
    <property type="entry name" value="HTH_AraC"/>
</dbReference>
<dbReference type="PROSITE" id="PS00041">
    <property type="entry name" value="HTH_ARAC_FAMILY_1"/>
    <property type="match status" value="1"/>
</dbReference>
<name>A0A4Q9DVZ3_9BACL</name>
<evidence type="ECO:0000256" key="8">
    <source>
        <dbReference type="PROSITE-ProRule" id="PRU00169"/>
    </source>
</evidence>
<keyword evidence="6" id="KW-0238">DNA-binding</keyword>
<keyword evidence="12" id="KW-1185">Reference proteome</keyword>
<feature type="domain" description="HTH araC/xylS-type" evidence="9">
    <location>
        <begin position="436"/>
        <end position="534"/>
    </location>
</feature>
<dbReference type="OrthoDB" id="9794370at2"/>
<dbReference type="SMART" id="SM00448">
    <property type="entry name" value="REC"/>
    <property type="match status" value="1"/>
</dbReference>
<dbReference type="GO" id="GO:0005737">
    <property type="term" value="C:cytoplasm"/>
    <property type="evidence" value="ECO:0007669"/>
    <property type="project" value="UniProtKB-SubCell"/>
</dbReference>
<comment type="caution">
    <text evidence="11">The sequence shown here is derived from an EMBL/GenBank/DDBJ whole genome shotgun (WGS) entry which is preliminary data.</text>
</comment>
<dbReference type="RefSeq" id="WP_131011911.1">
    <property type="nucleotide sequence ID" value="NZ_SIRE01000003.1"/>
</dbReference>
<dbReference type="GO" id="GO:0003700">
    <property type="term" value="F:DNA-binding transcription factor activity"/>
    <property type="evidence" value="ECO:0007669"/>
    <property type="project" value="InterPro"/>
</dbReference>
<evidence type="ECO:0000256" key="6">
    <source>
        <dbReference type="ARBA" id="ARBA00023125"/>
    </source>
</evidence>
<organism evidence="11 12">
    <name type="scientific">Paenibacillus thalictri</name>
    <dbReference type="NCBI Taxonomy" id="2527873"/>
    <lineage>
        <taxon>Bacteria</taxon>
        <taxon>Bacillati</taxon>
        <taxon>Bacillota</taxon>
        <taxon>Bacilli</taxon>
        <taxon>Bacillales</taxon>
        <taxon>Paenibacillaceae</taxon>
        <taxon>Paenibacillus</taxon>
    </lineage>
</organism>
<evidence type="ECO:0000313" key="12">
    <source>
        <dbReference type="Proteomes" id="UP000293142"/>
    </source>
</evidence>
<evidence type="ECO:0000256" key="4">
    <source>
        <dbReference type="ARBA" id="ARBA00023012"/>
    </source>
</evidence>
<evidence type="ECO:0000259" key="9">
    <source>
        <dbReference type="PROSITE" id="PS01124"/>
    </source>
</evidence>
<dbReference type="Proteomes" id="UP000293142">
    <property type="component" value="Unassembled WGS sequence"/>
</dbReference>
<gene>
    <name evidence="11" type="ORF">EYB31_03665</name>
</gene>
<dbReference type="Gene3D" id="1.10.10.60">
    <property type="entry name" value="Homeodomain-like"/>
    <property type="match status" value="2"/>
</dbReference>
<dbReference type="InterPro" id="IPR041522">
    <property type="entry name" value="CdaR_GGDEF"/>
</dbReference>
<dbReference type="InterPro" id="IPR020449">
    <property type="entry name" value="Tscrpt_reg_AraC-type_HTH"/>
</dbReference>
<evidence type="ECO:0000259" key="10">
    <source>
        <dbReference type="PROSITE" id="PS50110"/>
    </source>
</evidence>
<dbReference type="InterPro" id="IPR011006">
    <property type="entry name" value="CheY-like_superfamily"/>
</dbReference>
<dbReference type="PANTHER" id="PTHR42713:SF3">
    <property type="entry name" value="TRANSCRIPTIONAL REGULATORY PROTEIN HPTR"/>
    <property type="match status" value="1"/>
</dbReference>
<keyword evidence="7" id="KW-0804">Transcription</keyword>
<keyword evidence="4" id="KW-0902">Two-component regulatory system</keyword>
<keyword evidence="5" id="KW-0805">Transcription regulation</keyword>
<proteinExistence type="predicted"/>
<feature type="modified residue" description="4-aspartylphosphate" evidence="8">
    <location>
        <position position="54"/>
    </location>
</feature>
<keyword evidence="3 8" id="KW-0597">Phosphoprotein</keyword>
<evidence type="ECO:0000256" key="5">
    <source>
        <dbReference type="ARBA" id="ARBA00023015"/>
    </source>
</evidence>
<protein>
    <submittedName>
        <fullName evidence="11">Response regulator</fullName>
    </submittedName>
</protein>
<dbReference type="CDD" id="cd17536">
    <property type="entry name" value="REC_YesN-like"/>
    <property type="match status" value="1"/>
</dbReference>
<dbReference type="InterPro" id="IPR018062">
    <property type="entry name" value="HTH_AraC-typ_CS"/>
</dbReference>
<dbReference type="Pfam" id="PF00072">
    <property type="entry name" value="Response_reg"/>
    <property type="match status" value="1"/>
</dbReference>
<dbReference type="EMBL" id="SIRE01000003">
    <property type="protein sequence ID" value="TBL81199.1"/>
    <property type="molecule type" value="Genomic_DNA"/>
</dbReference>
<reference evidence="11 12" key="1">
    <citation type="submission" date="2019-02" db="EMBL/GenBank/DDBJ databases">
        <title>Paenibacillus sp. nov., isolated from surface-sterilized tissue of Thalictrum simplex L.</title>
        <authorList>
            <person name="Tuo L."/>
        </authorList>
    </citation>
    <scope>NUCLEOTIDE SEQUENCE [LARGE SCALE GENOMIC DNA]</scope>
    <source>
        <strain evidence="11 12">N2SHLJ1</strain>
    </source>
</reference>
<dbReference type="Pfam" id="PF12833">
    <property type="entry name" value="HTH_18"/>
    <property type="match status" value="1"/>
</dbReference>
<evidence type="ECO:0000256" key="3">
    <source>
        <dbReference type="ARBA" id="ARBA00022553"/>
    </source>
</evidence>
<dbReference type="PRINTS" id="PR00032">
    <property type="entry name" value="HTHARAC"/>
</dbReference>
<dbReference type="PROSITE" id="PS01124">
    <property type="entry name" value="HTH_ARAC_FAMILY_2"/>
    <property type="match status" value="1"/>
</dbReference>
<dbReference type="AlphaFoldDB" id="A0A4Q9DVZ3"/>
<dbReference type="Gene3D" id="3.40.50.2300">
    <property type="match status" value="1"/>
</dbReference>
<dbReference type="SMART" id="SM00342">
    <property type="entry name" value="HTH_ARAC"/>
    <property type="match status" value="1"/>
</dbReference>
<accession>A0A4Q9DVZ3</accession>
<evidence type="ECO:0000256" key="1">
    <source>
        <dbReference type="ARBA" id="ARBA00004496"/>
    </source>
</evidence>